<dbReference type="SUPFAM" id="SSF52540">
    <property type="entry name" value="P-loop containing nucleoside triphosphate hydrolases"/>
    <property type="match status" value="1"/>
</dbReference>
<dbReference type="InterPro" id="IPR027417">
    <property type="entry name" value="P-loop_NTPase"/>
</dbReference>
<evidence type="ECO:0000313" key="2">
    <source>
        <dbReference type="Proteomes" id="UP000237447"/>
    </source>
</evidence>
<protein>
    <submittedName>
        <fullName evidence="1">Uncharacterized protein</fullName>
    </submittedName>
</protein>
<evidence type="ECO:0000313" key="1">
    <source>
        <dbReference type="EMBL" id="POO49134.1"/>
    </source>
</evidence>
<comment type="caution">
    <text evidence="1">The sequence shown here is derived from an EMBL/GenBank/DDBJ whole genome shotgun (WGS) entry which is preliminary data.</text>
</comment>
<dbReference type="GeneID" id="86881997"/>
<proteinExistence type="predicted"/>
<sequence length="795" mass="89926">MQKLIIKYLSSVTGSGKTHSLLTTIKYGSRAIIATPRKEIGRETKAKLEAAGFTVKLITGKDGKTDDVDSYSDCGKAFRDAIKADNHEVIIVDHSVALKKLEGVDNYDLYIDEVPQIDKTISLKSSIPMIQELMLTLFPDTIISDSHLFYEMTYTKEIADLIATFDDDEVMIPSPKLREMIYALKSDDHTVVIRGSSLKAYKEALNTDPEAVKGMKLRFQVITKPSILSNYKSVTMISAGFETSEPYYAWRKQVDFIENDEMISSLRPLPDHKKGLVQILYLSDEMDTWADYKKLGYQDFLDRVATAFHEASPNTPHIYCVKKAKDDEGNPTTPYTWLHDESGLGKRTDPSAKGINGLSHYNVAIHLTPINPATFVYNFKREFYEMQSQDVKWAVSYAAQYQFASRTSYRDYESTKHVAIIVLDFNSAMALHEQFGEASAGAPIFFDIGMEELRCEKKQAMTANERLQKSRIKKKMKTNEIESQYQYENFLIRQWSSVNCTQPLTNMPMSWSDFVMVLQKYSKGLELKSKSACPQLREGYFIDPDNHKLVNNIQTSKLMQMDIDKATVDPAELSLFLTKNNVSHVIANSYSSQPLDPRFHLFIPLSRAVCGDDYAKIFKLISADIIQKFDGAFEIDASFKSINKKISMPCVSGYKGDLFINGTVWKDMMTYTVSFLDVERYLNRVQIGFSNPTTETPSELKQIGKDAVEDILTKWAVAPGLGKGGRHFYNAGVDLKKAGCSYGEIIQILSTNRHMFGHGQDRNALDVTNHIFKRSTNVSSANDNAQSFYRCTNSK</sequence>
<gene>
    <name evidence="1" type="ORF">CPJ18_22040</name>
</gene>
<dbReference type="EMBL" id="NXEJ01000011">
    <property type="protein sequence ID" value="POO49134.1"/>
    <property type="molecule type" value="Genomic_DNA"/>
</dbReference>
<dbReference type="Gene3D" id="3.40.50.300">
    <property type="entry name" value="P-loop containing nucleotide triphosphate hydrolases"/>
    <property type="match status" value="1"/>
</dbReference>
<name>A0AAE5RTK9_9HYPH</name>
<organism evidence="1 2">
    <name type="scientific">Agrobacterium rosae</name>
    <dbReference type="NCBI Taxonomy" id="1972867"/>
    <lineage>
        <taxon>Bacteria</taxon>
        <taxon>Pseudomonadati</taxon>
        <taxon>Pseudomonadota</taxon>
        <taxon>Alphaproteobacteria</taxon>
        <taxon>Hyphomicrobiales</taxon>
        <taxon>Rhizobiaceae</taxon>
        <taxon>Rhizobium/Agrobacterium group</taxon>
        <taxon>Agrobacterium</taxon>
    </lineage>
</organism>
<accession>A0AAE5RTK9</accession>
<dbReference type="RefSeq" id="WP_103660042.1">
    <property type="nucleotide sequence ID" value="NZ_NXEJ01000011.1"/>
</dbReference>
<dbReference type="AlphaFoldDB" id="A0AAE5RTK9"/>
<reference evidence="1 2" key="1">
    <citation type="journal article" date="2018" name="Syst. Appl. Microbiol.">
        <title>Agrobacterium rosae sp. nov., isolated from galls on different agricultural crops.</title>
        <authorList>
            <person name="Kuzmanovic N."/>
            <person name="Pulawska J."/>
            <person name="Smalla K."/>
            <person name="Nesme X."/>
        </authorList>
    </citation>
    <scope>NUCLEOTIDE SEQUENCE [LARGE SCALE GENOMIC DNA]</scope>
    <source>
        <strain evidence="1 2">NCPPB 1650</strain>
    </source>
</reference>
<dbReference type="Proteomes" id="UP000237447">
    <property type="component" value="Unassembled WGS sequence"/>
</dbReference>